<feature type="region of interest" description="Disordered" evidence="1">
    <location>
        <begin position="833"/>
        <end position="859"/>
    </location>
</feature>
<feature type="compositionally biased region" description="Basic and acidic residues" evidence="1">
    <location>
        <begin position="1"/>
        <end position="12"/>
    </location>
</feature>
<dbReference type="EMBL" id="JACHMY010000001">
    <property type="protein sequence ID" value="MBB5838844.1"/>
    <property type="molecule type" value="Genomic_DNA"/>
</dbReference>
<reference evidence="3 4" key="1">
    <citation type="submission" date="2020-08" db="EMBL/GenBank/DDBJ databases">
        <title>Sequencing the genomes of 1000 actinobacteria strains.</title>
        <authorList>
            <person name="Klenk H.-P."/>
        </authorList>
    </citation>
    <scope>NUCLEOTIDE SEQUENCE [LARGE SCALE GENOMIC DNA]</scope>
    <source>
        <strain evidence="3 4">DSM 28967</strain>
    </source>
</reference>
<feature type="compositionally biased region" description="Basic and acidic residues" evidence="1">
    <location>
        <begin position="844"/>
        <end position="856"/>
    </location>
</feature>
<dbReference type="RefSeq" id="WP_184800021.1">
    <property type="nucleotide sequence ID" value="NZ_JACHMY010000001.1"/>
</dbReference>
<accession>A0A7W9MWI0</accession>
<dbReference type="Pfam" id="PF04738">
    <property type="entry name" value="Lant_dehydr_N"/>
    <property type="match status" value="2"/>
</dbReference>
<feature type="domain" description="Lantibiotic dehydratase N-terminal" evidence="2">
    <location>
        <begin position="160"/>
        <end position="483"/>
    </location>
</feature>
<feature type="domain" description="Lantibiotic dehydratase N-terminal" evidence="2">
    <location>
        <begin position="571"/>
        <end position="834"/>
    </location>
</feature>
<evidence type="ECO:0000259" key="2">
    <source>
        <dbReference type="Pfam" id="PF04738"/>
    </source>
</evidence>
<proteinExistence type="predicted"/>
<gene>
    <name evidence="3" type="ORF">HDA39_005578</name>
</gene>
<organism evidence="3 4">
    <name type="scientific">Kribbella italica</name>
    <dbReference type="NCBI Taxonomy" id="1540520"/>
    <lineage>
        <taxon>Bacteria</taxon>
        <taxon>Bacillati</taxon>
        <taxon>Actinomycetota</taxon>
        <taxon>Actinomycetes</taxon>
        <taxon>Propionibacteriales</taxon>
        <taxon>Kribbellaceae</taxon>
        <taxon>Kribbella</taxon>
    </lineage>
</organism>
<name>A0A7W9MWI0_9ACTN</name>
<dbReference type="Proteomes" id="UP000549971">
    <property type="component" value="Unassembled WGS sequence"/>
</dbReference>
<sequence length="926" mass="102442">MTDLHEVTETRQPDGGPGDWRLGPTWLLRVAGQPAARAAALRTPAAVAWTEDVFAAEAERDRVGEIFRLALETAISGLGPEDSGRITLINLRRDVFNARRPRPVIRERAQAALPEVSWVWAERWIAAVERLAELRAAGPGILTDEVAKVRAEARLLLDDGKLRSAVLLQSEVLEKNMDRYLDPTRKLDKSGRQVERTLLELLYRAALKTSPFSTLTSVGLGEFRTDSVRRRPEPASLRQQSTVRLNIAVLARLSAVILADPVLRSGLRVTLAPGASTDGETMRYVRRRTALGNDPDAVVAIDSVHEDLFFLPSGPVLAEVAELTRDVSLPLHELAAQLTAAADRGRAEVDQLLGHLLRLGFLLAPDLQIDLRAAEPTVRFVAALRTQDNKVLKATAELLAETLSLVGSYRETSPRGRAAVLAQIKQRVSAAFETVGGPLEAVPRTVLYEDTTVTGAGLDIDASRWDQEVLPVLADLADVLPAFDLNLPRRLTAKGFFVARYGAGGTCEDVVRFCHEFQRDFFDPYSQRAMRRRQFDDDNAFVPQENWFKLADIEAVDRARELASTYLRDRKAAYGPDAEEIQLGSGFVEQVRSALPPGRQLAQPWSFFVQVADEGGDGAGRLVLNQAYAGLTLMFSRFAHSLEDGGVPAQRLIRDTVRGYAPDGAVLAELRGGYETTNLNVHPVVTDYEIVCPGDAPTRPAEEQIALADLYLLHDPEADRVRLMSARLGREVIPVYLGFLMPMALPEIQQVLLCFSPSGMAQIDLWAGTGDPVPAEGITSYPRLMLGELVLQRRMWKLSTDVFPFRDTRHSDAEHLLRVQRWRREHGLPRRLFAQTDSGAARSPGDDADHAGPDRKTGRKPLPVDFDSWLSLVLLEQLALGATNRIVLTEANPDVDQLWLRDEEGSPHVSELLLELYDTGRDSDDR</sequence>
<comment type="caution">
    <text evidence="3">The sequence shown here is derived from an EMBL/GenBank/DDBJ whole genome shotgun (WGS) entry which is preliminary data.</text>
</comment>
<protein>
    <recommendedName>
        <fullName evidence="2">Lantibiotic dehydratase N-terminal domain-containing protein</fullName>
    </recommendedName>
</protein>
<evidence type="ECO:0000256" key="1">
    <source>
        <dbReference type="SAM" id="MobiDB-lite"/>
    </source>
</evidence>
<keyword evidence="4" id="KW-1185">Reference proteome</keyword>
<evidence type="ECO:0000313" key="3">
    <source>
        <dbReference type="EMBL" id="MBB5838844.1"/>
    </source>
</evidence>
<dbReference type="AlphaFoldDB" id="A0A7W9MWI0"/>
<feature type="region of interest" description="Disordered" evidence="1">
    <location>
        <begin position="1"/>
        <end position="20"/>
    </location>
</feature>
<dbReference type="InterPro" id="IPR006827">
    <property type="entry name" value="Lant_deHydtase_N"/>
</dbReference>
<evidence type="ECO:0000313" key="4">
    <source>
        <dbReference type="Proteomes" id="UP000549971"/>
    </source>
</evidence>